<accession>A0A8D2J587</accession>
<evidence type="ECO:0000313" key="2">
    <source>
        <dbReference type="Ensembl" id="ENSVKKP00000008673.1"/>
    </source>
</evidence>
<organism evidence="2 3">
    <name type="scientific">Varanus komodoensis</name>
    <name type="common">Komodo dragon</name>
    <dbReference type="NCBI Taxonomy" id="61221"/>
    <lineage>
        <taxon>Eukaryota</taxon>
        <taxon>Metazoa</taxon>
        <taxon>Chordata</taxon>
        <taxon>Craniata</taxon>
        <taxon>Vertebrata</taxon>
        <taxon>Euteleostomi</taxon>
        <taxon>Lepidosauria</taxon>
        <taxon>Squamata</taxon>
        <taxon>Bifurcata</taxon>
        <taxon>Unidentata</taxon>
        <taxon>Episquamata</taxon>
        <taxon>Toxicofera</taxon>
        <taxon>Anguimorpha</taxon>
        <taxon>Paleoanguimorpha</taxon>
        <taxon>Varanoidea</taxon>
        <taxon>Varanidae</taxon>
        <taxon>Varanus</taxon>
    </lineage>
</organism>
<protein>
    <submittedName>
        <fullName evidence="2">Uncharacterized protein</fullName>
    </submittedName>
</protein>
<sequence length="122" mass="12881">SAKMVQYILGIRILEAVSVMISSSFVQDTERNGPDTNHQTQQSKPSPFSASPTSTGTKIKAEDPTEMPPAPAPAPAPAAQQPHLPQAQLMLAGSQLAGVSGGGTVDRERNRSSVGVLWMWVT</sequence>
<feature type="region of interest" description="Disordered" evidence="1">
    <location>
        <begin position="26"/>
        <end position="110"/>
    </location>
</feature>
<dbReference type="Proteomes" id="UP000694545">
    <property type="component" value="Unplaced"/>
</dbReference>
<feature type="compositionally biased region" description="Low complexity" evidence="1">
    <location>
        <begin position="77"/>
        <end position="92"/>
    </location>
</feature>
<feature type="compositionally biased region" description="Polar residues" evidence="1">
    <location>
        <begin position="34"/>
        <end position="57"/>
    </location>
</feature>
<dbReference type="Ensembl" id="ENSVKKT00000008895.1">
    <property type="protein sequence ID" value="ENSVKKP00000008673.1"/>
    <property type="gene ID" value="ENSVKKG00000006174.1"/>
</dbReference>
<proteinExistence type="predicted"/>
<reference evidence="2" key="1">
    <citation type="submission" date="2025-08" db="UniProtKB">
        <authorList>
            <consortium name="Ensembl"/>
        </authorList>
    </citation>
    <scope>IDENTIFICATION</scope>
</reference>
<dbReference type="AlphaFoldDB" id="A0A8D2J587"/>
<evidence type="ECO:0000313" key="3">
    <source>
        <dbReference type="Proteomes" id="UP000694545"/>
    </source>
</evidence>
<keyword evidence="3" id="KW-1185">Reference proteome</keyword>
<feature type="compositionally biased region" description="Pro residues" evidence="1">
    <location>
        <begin position="66"/>
        <end position="76"/>
    </location>
</feature>
<name>A0A8D2J587_VARKO</name>
<evidence type="ECO:0000256" key="1">
    <source>
        <dbReference type="SAM" id="MobiDB-lite"/>
    </source>
</evidence>
<reference evidence="2" key="2">
    <citation type="submission" date="2025-09" db="UniProtKB">
        <authorList>
            <consortium name="Ensembl"/>
        </authorList>
    </citation>
    <scope>IDENTIFICATION</scope>
</reference>